<sequence>MRSAGSILAILALASTSFAHMEMSFPPPLRGKTNPNAKEGTKDFSMTTPLADKLCKGYETDMADTTGAGSPTATFAKGAKANMTIVGGAVHGGGSCQASLSYDQGKTFTVIHSYIGSCPLKSGDNFDFTIPSDAKEGIALFSWSWVNQIGNREFYQNCASVNIAAGSGPAPSVAFDKRPQMFVANLAGINDCKTVESKDTVFPDPGPDVTEKVIAKDNTNTVTGNCGAAGAAPAGGAPPAGGDSPAAPADGGKAPESSAAAPAPTSAAPSSAAAAAPTITIIPSQAPSSAAGGGASPTSSASSPPASSGAAGAATTNGQCGATSGSSCAGSSFGQCCSSFGFCGVTETHCGVGCQAGFGTCGSAKRSFIVSYV</sequence>
<evidence type="ECO:0000256" key="4">
    <source>
        <dbReference type="SAM" id="SignalP"/>
    </source>
</evidence>
<dbReference type="EMBL" id="MU251550">
    <property type="protein sequence ID" value="KAG9232412.1"/>
    <property type="molecule type" value="Genomic_DNA"/>
</dbReference>
<comment type="caution">
    <text evidence="6">The sequence shown here is derived from an EMBL/GenBank/DDBJ whole genome shotgun (WGS) entry which is preliminary data.</text>
</comment>
<feature type="disulfide bond" evidence="2">
    <location>
        <begin position="336"/>
        <end position="350"/>
    </location>
</feature>
<evidence type="ECO:0000256" key="3">
    <source>
        <dbReference type="SAM" id="MobiDB-lite"/>
    </source>
</evidence>
<organism evidence="6 7">
    <name type="scientific">Amylocarpus encephaloides</name>
    <dbReference type="NCBI Taxonomy" id="45428"/>
    <lineage>
        <taxon>Eukaryota</taxon>
        <taxon>Fungi</taxon>
        <taxon>Dikarya</taxon>
        <taxon>Ascomycota</taxon>
        <taxon>Pezizomycotina</taxon>
        <taxon>Leotiomycetes</taxon>
        <taxon>Helotiales</taxon>
        <taxon>Helotiales incertae sedis</taxon>
        <taxon>Amylocarpus</taxon>
    </lineage>
</organism>
<feature type="signal peptide" evidence="4">
    <location>
        <begin position="1"/>
        <end position="19"/>
    </location>
</feature>
<dbReference type="AlphaFoldDB" id="A0A9P7YFR6"/>
<protein>
    <submittedName>
        <fullName evidence="6">Killer toxin subunits alpha/beta</fullName>
    </submittedName>
</protein>
<reference evidence="6" key="1">
    <citation type="journal article" date="2021" name="IMA Fungus">
        <title>Genomic characterization of three marine fungi, including Emericellopsis atlantica sp. nov. with signatures of a generalist lifestyle and marine biomass degradation.</title>
        <authorList>
            <person name="Hagestad O.C."/>
            <person name="Hou L."/>
            <person name="Andersen J.H."/>
            <person name="Hansen E.H."/>
            <person name="Altermark B."/>
            <person name="Li C."/>
            <person name="Kuhnert E."/>
            <person name="Cox R.J."/>
            <person name="Crous P.W."/>
            <person name="Spatafora J.W."/>
            <person name="Lail K."/>
            <person name="Amirebrahimi M."/>
            <person name="Lipzen A."/>
            <person name="Pangilinan J."/>
            <person name="Andreopoulos W."/>
            <person name="Hayes R.D."/>
            <person name="Ng V."/>
            <person name="Grigoriev I.V."/>
            <person name="Jackson S.A."/>
            <person name="Sutton T.D.S."/>
            <person name="Dobson A.D.W."/>
            <person name="Rama T."/>
        </authorList>
    </citation>
    <scope>NUCLEOTIDE SEQUENCE</scope>
    <source>
        <strain evidence="6">TRa018bII</strain>
    </source>
</reference>
<dbReference type="GO" id="GO:0008061">
    <property type="term" value="F:chitin binding"/>
    <property type="evidence" value="ECO:0007669"/>
    <property type="project" value="UniProtKB-UniRule"/>
</dbReference>
<evidence type="ECO:0000259" key="5">
    <source>
        <dbReference type="PROSITE" id="PS50941"/>
    </source>
</evidence>
<evidence type="ECO:0000256" key="2">
    <source>
        <dbReference type="PROSITE-ProRule" id="PRU00261"/>
    </source>
</evidence>
<feature type="domain" description="Chitin-binding type-1" evidence="5">
    <location>
        <begin position="317"/>
        <end position="363"/>
    </location>
</feature>
<evidence type="ECO:0000313" key="7">
    <source>
        <dbReference type="Proteomes" id="UP000824998"/>
    </source>
</evidence>
<dbReference type="SMART" id="SM00270">
    <property type="entry name" value="ChtBD1"/>
    <property type="match status" value="1"/>
</dbReference>
<proteinExistence type="predicted"/>
<name>A0A9P7YFR6_9HELO</name>
<dbReference type="Gene3D" id="2.70.50.70">
    <property type="match status" value="1"/>
</dbReference>
<gene>
    <name evidence="6" type="ORF">BJ875DRAFT_466952</name>
</gene>
<dbReference type="PANTHER" id="PTHR36182">
    <property type="entry name" value="PROTEIN, PUTATIVE (AFU_ORTHOLOGUE AFUA_6G10930)-RELATED"/>
    <property type="match status" value="1"/>
</dbReference>
<dbReference type="InterPro" id="IPR036861">
    <property type="entry name" value="Endochitinase-like_sf"/>
</dbReference>
<feature type="chain" id="PRO_5040169009" evidence="4">
    <location>
        <begin position="20"/>
        <end position="373"/>
    </location>
</feature>
<keyword evidence="4" id="KW-0732">Signal</keyword>
<dbReference type="SUPFAM" id="SSF57016">
    <property type="entry name" value="Plant lectins/antimicrobial peptides"/>
    <property type="match status" value="1"/>
</dbReference>
<keyword evidence="7" id="KW-1185">Reference proteome</keyword>
<evidence type="ECO:0000256" key="1">
    <source>
        <dbReference type="ARBA" id="ARBA00022669"/>
    </source>
</evidence>
<dbReference type="OrthoDB" id="2342176at2759"/>
<dbReference type="Proteomes" id="UP000824998">
    <property type="component" value="Unassembled WGS sequence"/>
</dbReference>
<dbReference type="PANTHER" id="PTHR36182:SF1">
    <property type="entry name" value="PROTEIN, PUTATIVE (AFU_ORTHOLOGUE AFUA_6G10930)-RELATED"/>
    <property type="match status" value="1"/>
</dbReference>
<dbReference type="InterPro" id="IPR001002">
    <property type="entry name" value="Chitin-bd_1"/>
</dbReference>
<accession>A0A9P7YFR6</accession>
<dbReference type="Gene3D" id="3.30.60.10">
    <property type="entry name" value="Endochitinase-like"/>
    <property type="match status" value="1"/>
</dbReference>
<keyword evidence="2" id="KW-1015">Disulfide bond</keyword>
<dbReference type="CDD" id="cd11618">
    <property type="entry name" value="ChtBD1_1"/>
    <property type="match status" value="1"/>
</dbReference>
<feature type="region of interest" description="Disordered" evidence="3">
    <location>
        <begin position="232"/>
        <end position="314"/>
    </location>
</feature>
<comment type="caution">
    <text evidence="2">Lacks conserved residue(s) required for the propagation of feature annotation.</text>
</comment>
<dbReference type="PROSITE" id="PS50941">
    <property type="entry name" value="CHIT_BIND_I_2"/>
    <property type="match status" value="1"/>
</dbReference>
<keyword evidence="1 2" id="KW-0147">Chitin-binding</keyword>
<evidence type="ECO:0000313" key="6">
    <source>
        <dbReference type="EMBL" id="KAG9232412.1"/>
    </source>
</evidence>